<dbReference type="Proteomes" id="UP001202717">
    <property type="component" value="Chromosome"/>
</dbReference>
<keyword evidence="3" id="KW-1185">Reference proteome</keyword>
<proteinExistence type="predicted"/>
<organism evidence="2 3">
    <name type="scientific">Psychroserpens ponticola</name>
    <dbReference type="NCBI Taxonomy" id="2932268"/>
    <lineage>
        <taxon>Bacteria</taxon>
        <taxon>Pseudomonadati</taxon>
        <taxon>Bacteroidota</taxon>
        <taxon>Flavobacteriia</taxon>
        <taxon>Flavobacteriales</taxon>
        <taxon>Flavobacteriaceae</taxon>
        <taxon>Psychroserpens</taxon>
    </lineage>
</organism>
<feature type="transmembrane region" description="Helical" evidence="1">
    <location>
        <begin position="6"/>
        <end position="26"/>
    </location>
</feature>
<dbReference type="RefSeq" id="WP_272792428.1">
    <property type="nucleotide sequence ID" value="NZ_CP116221.1"/>
</dbReference>
<sequence length="65" mass="7584">MIILTSLVLFNLIVLFIGIKTQFLLYTVPPETQWKKALDEFNSNFETLKKNDISNSYNLGECHIY</sequence>
<keyword evidence="1" id="KW-0812">Transmembrane</keyword>
<dbReference type="EMBL" id="CP116221">
    <property type="protein sequence ID" value="WCO03327.1"/>
    <property type="molecule type" value="Genomic_DNA"/>
</dbReference>
<evidence type="ECO:0000256" key="1">
    <source>
        <dbReference type="SAM" id="Phobius"/>
    </source>
</evidence>
<keyword evidence="1" id="KW-0472">Membrane</keyword>
<gene>
    <name evidence="2" type="ORF">MUN68_007445</name>
</gene>
<evidence type="ECO:0000313" key="2">
    <source>
        <dbReference type="EMBL" id="WCO03327.1"/>
    </source>
</evidence>
<evidence type="ECO:0000313" key="3">
    <source>
        <dbReference type="Proteomes" id="UP001202717"/>
    </source>
</evidence>
<keyword evidence="1" id="KW-1133">Transmembrane helix</keyword>
<name>A0ABY7S1X5_9FLAO</name>
<reference evidence="2 3" key="1">
    <citation type="submission" date="2023-01" db="EMBL/GenBank/DDBJ databases">
        <title>Psychroserpens ponticola sp. nov., isolated from seawater.</title>
        <authorList>
            <person name="Kristyanto S."/>
            <person name="Jung J."/>
            <person name="Kim J.M."/>
            <person name="Jeon C.O."/>
        </authorList>
    </citation>
    <scope>NUCLEOTIDE SEQUENCE [LARGE SCALE GENOMIC DNA]</scope>
    <source>
        <strain evidence="2 3">MSW6</strain>
    </source>
</reference>
<protein>
    <submittedName>
        <fullName evidence="2">Uncharacterized protein</fullName>
    </submittedName>
</protein>
<accession>A0ABY7S1X5</accession>